<evidence type="ECO:0000259" key="7">
    <source>
        <dbReference type="SMART" id="SM00645"/>
    </source>
</evidence>
<evidence type="ECO:0000256" key="2">
    <source>
        <dbReference type="ARBA" id="ARBA00022670"/>
    </source>
</evidence>
<keyword evidence="2" id="KW-0645">Protease</keyword>
<dbReference type="CDD" id="cd02248">
    <property type="entry name" value="Peptidase_C1A"/>
    <property type="match status" value="1"/>
</dbReference>
<dbReference type="InterPro" id="IPR013128">
    <property type="entry name" value="Peptidase_C1A"/>
</dbReference>
<evidence type="ECO:0000256" key="3">
    <source>
        <dbReference type="ARBA" id="ARBA00022729"/>
    </source>
</evidence>
<dbReference type="SUPFAM" id="SSF54001">
    <property type="entry name" value="Cysteine proteinases"/>
    <property type="match status" value="1"/>
</dbReference>
<dbReference type="PROSITE" id="PS00640">
    <property type="entry name" value="THIOL_PROTEASE_ASN"/>
    <property type="match status" value="1"/>
</dbReference>
<feature type="domain" description="Cathepsin propeptide inhibitor" evidence="8">
    <location>
        <begin position="17"/>
        <end position="73"/>
    </location>
</feature>
<gene>
    <name evidence="9" type="ORF">POM88_012396</name>
</gene>
<dbReference type="SMART" id="SM00645">
    <property type="entry name" value="Pept_C1"/>
    <property type="match status" value="1"/>
</dbReference>
<feature type="domain" description="Peptidase C1A papain C-terminal" evidence="7">
    <location>
        <begin position="98"/>
        <end position="315"/>
    </location>
</feature>
<dbReference type="InterPro" id="IPR000169">
    <property type="entry name" value="Pept_cys_AS"/>
</dbReference>
<dbReference type="SMART" id="SM00848">
    <property type="entry name" value="Inhibitor_I29"/>
    <property type="match status" value="1"/>
</dbReference>
<keyword evidence="5" id="KW-0788">Thiol protease</keyword>
<dbReference type="Pfam" id="PF08246">
    <property type="entry name" value="Inhibitor_I29"/>
    <property type="match status" value="1"/>
</dbReference>
<dbReference type="InterPro" id="IPR000668">
    <property type="entry name" value="Peptidase_C1A_C"/>
</dbReference>
<reference evidence="9" key="1">
    <citation type="submission" date="2023-02" db="EMBL/GenBank/DDBJ databases">
        <title>Genome of toxic invasive species Heracleum sosnowskyi carries increased number of genes despite the absence of recent whole-genome duplications.</title>
        <authorList>
            <person name="Schelkunov M."/>
            <person name="Shtratnikova V."/>
            <person name="Makarenko M."/>
            <person name="Klepikova A."/>
            <person name="Omelchenko D."/>
            <person name="Novikova G."/>
            <person name="Obukhova E."/>
            <person name="Bogdanov V."/>
            <person name="Penin A."/>
            <person name="Logacheva M."/>
        </authorList>
    </citation>
    <scope>NUCLEOTIDE SEQUENCE</scope>
    <source>
        <strain evidence="9">Hsosn_3</strain>
        <tissue evidence="9">Leaf</tissue>
    </source>
</reference>
<dbReference type="Pfam" id="PF00112">
    <property type="entry name" value="Peptidase_C1"/>
    <property type="match status" value="1"/>
</dbReference>
<accession>A0AAD8J0A2</accession>
<dbReference type="AlphaFoldDB" id="A0AAD8J0A2"/>
<proteinExistence type="inferred from homology"/>
<dbReference type="InterPro" id="IPR039417">
    <property type="entry name" value="Peptidase_C1A_papain-like"/>
</dbReference>
<dbReference type="InterPro" id="IPR013201">
    <property type="entry name" value="Prot_inhib_I29"/>
</dbReference>
<dbReference type="EMBL" id="JAUIZM010000003">
    <property type="protein sequence ID" value="KAK1393340.1"/>
    <property type="molecule type" value="Genomic_DNA"/>
</dbReference>
<evidence type="ECO:0000256" key="4">
    <source>
        <dbReference type="ARBA" id="ARBA00022801"/>
    </source>
</evidence>
<dbReference type="PROSITE" id="PS00639">
    <property type="entry name" value="THIOL_PROTEASE_HIS"/>
    <property type="match status" value="1"/>
</dbReference>
<dbReference type="InterPro" id="IPR025660">
    <property type="entry name" value="Pept_his_AS"/>
</dbReference>
<comment type="similarity">
    <text evidence="1">Belongs to the peptidase C1 family.</text>
</comment>
<dbReference type="InterPro" id="IPR038765">
    <property type="entry name" value="Papain-like_cys_pep_sf"/>
</dbReference>
<evidence type="ECO:0000256" key="5">
    <source>
        <dbReference type="ARBA" id="ARBA00022807"/>
    </source>
</evidence>
<evidence type="ECO:0000256" key="1">
    <source>
        <dbReference type="ARBA" id="ARBA00008455"/>
    </source>
</evidence>
<dbReference type="FunFam" id="3.90.70.10:FF:000067">
    <property type="entry name" value="Senescence-specific cysteine protease"/>
    <property type="match status" value="1"/>
</dbReference>
<evidence type="ECO:0000256" key="6">
    <source>
        <dbReference type="ARBA" id="ARBA00023157"/>
    </source>
</evidence>
<dbReference type="PROSITE" id="PS00139">
    <property type="entry name" value="THIOL_PROTEASE_CYS"/>
    <property type="match status" value="1"/>
</dbReference>
<reference evidence="9" key="2">
    <citation type="submission" date="2023-05" db="EMBL/GenBank/DDBJ databases">
        <authorList>
            <person name="Schelkunov M.I."/>
        </authorList>
    </citation>
    <scope>NUCLEOTIDE SEQUENCE</scope>
    <source>
        <strain evidence="9">Hsosn_3</strain>
        <tissue evidence="9">Leaf</tissue>
    </source>
</reference>
<dbReference type="Proteomes" id="UP001237642">
    <property type="component" value="Unassembled WGS sequence"/>
</dbReference>
<protein>
    <submittedName>
        <fullName evidence="9">Senescence-associated protein 12</fullName>
    </submittedName>
</protein>
<evidence type="ECO:0000259" key="8">
    <source>
        <dbReference type="SMART" id="SM00848"/>
    </source>
</evidence>
<dbReference type="PANTHER" id="PTHR12411">
    <property type="entry name" value="CYSTEINE PROTEASE FAMILY C1-RELATED"/>
    <property type="match status" value="1"/>
</dbReference>
<dbReference type="PRINTS" id="PR00705">
    <property type="entry name" value="PAPAIN"/>
</dbReference>
<sequence length="323" mass="35853">MVSRAISYSADSMIRRYDNWLAQQGKNYTSTDEWEMRFGIYQSNVQFVDYMNSQNLPFRLTDNKFADLTNEEFSSIYLGYKSTGRSTEKRNFTIEGSVPSFIDWRMKGAVTPIKDQGKCGSCWAFSAVAAMEGITHIKTSKLISLSEQELVDCDIDGGNNGCNGGFMTKAFAYTHKNGGLTTEGDYPYVGKNSVCNKSKLKKHAASITGYKLVSSNDETELQLVAANQPVSVAVDASGYSFQLYSEGVLFSSYCGKNLNHGVTVIGYGKDYGRKYWLVKNSWGTDWGEDGYIRIERGVRDPSGSCGIAMEASFPSIDECLYNC</sequence>
<keyword evidence="3" id="KW-0732">Signal</keyword>
<keyword evidence="4" id="KW-0378">Hydrolase</keyword>
<dbReference type="GO" id="GO:0006508">
    <property type="term" value="P:proteolysis"/>
    <property type="evidence" value="ECO:0007669"/>
    <property type="project" value="UniProtKB-KW"/>
</dbReference>
<comment type="caution">
    <text evidence="9">The sequence shown here is derived from an EMBL/GenBank/DDBJ whole genome shotgun (WGS) entry which is preliminary data.</text>
</comment>
<keyword evidence="6" id="KW-1015">Disulfide bond</keyword>
<organism evidence="9 10">
    <name type="scientific">Heracleum sosnowskyi</name>
    <dbReference type="NCBI Taxonomy" id="360622"/>
    <lineage>
        <taxon>Eukaryota</taxon>
        <taxon>Viridiplantae</taxon>
        <taxon>Streptophyta</taxon>
        <taxon>Embryophyta</taxon>
        <taxon>Tracheophyta</taxon>
        <taxon>Spermatophyta</taxon>
        <taxon>Magnoliopsida</taxon>
        <taxon>eudicotyledons</taxon>
        <taxon>Gunneridae</taxon>
        <taxon>Pentapetalae</taxon>
        <taxon>asterids</taxon>
        <taxon>campanulids</taxon>
        <taxon>Apiales</taxon>
        <taxon>Apiaceae</taxon>
        <taxon>Apioideae</taxon>
        <taxon>apioid superclade</taxon>
        <taxon>Tordylieae</taxon>
        <taxon>Tordyliinae</taxon>
        <taxon>Heracleum</taxon>
    </lineage>
</organism>
<name>A0AAD8J0A2_9APIA</name>
<keyword evidence="10" id="KW-1185">Reference proteome</keyword>
<dbReference type="InterPro" id="IPR025661">
    <property type="entry name" value="Pept_asp_AS"/>
</dbReference>
<evidence type="ECO:0000313" key="9">
    <source>
        <dbReference type="EMBL" id="KAK1393340.1"/>
    </source>
</evidence>
<dbReference type="Gene3D" id="3.90.70.10">
    <property type="entry name" value="Cysteine proteinases"/>
    <property type="match status" value="1"/>
</dbReference>
<dbReference type="GO" id="GO:0008234">
    <property type="term" value="F:cysteine-type peptidase activity"/>
    <property type="evidence" value="ECO:0007669"/>
    <property type="project" value="UniProtKB-KW"/>
</dbReference>
<evidence type="ECO:0000313" key="10">
    <source>
        <dbReference type="Proteomes" id="UP001237642"/>
    </source>
</evidence>